<evidence type="ECO:0008006" key="6">
    <source>
        <dbReference type="Google" id="ProtNLM"/>
    </source>
</evidence>
<evidence type="ECO:0000313" key="4">
    <source>
        <dbReference type="EMBL" id="KAL1602000.1"/>
    </source>
</evidence>
<proteinExistence type="predicted"/>
<dbReference type="SUPFAM" id="SSF50630">
    <property type="entry name" value="Acid proteases"/>
    <property type="match status" value="1"/>
</dbReference>
<protein>
    <recommendedName>
        <fullName evidence="6">Peptidase A1 domain-containing protein</fullName>
    </recommendedName>
</protein>
<feature type="compositionally biased region" description="Low complexity" evidence="1">
    <location>
        <begin position="463"/>
        <end position="480"/>
    </location>
</feature>
<name>A0ABR3RC31_9PLEO</name>
<evidence type="ECO:0000256" key="3">
    <source>
        <dbReference type="SAM" id="SignalP"/>
    </source>
</evidence>
<accession>A0ABR3RC31</accession>
<reference evidence="4 5" key="1">
    <citation type="submission" date="2024-02" db="EMBL/GenBank/DDBJ databases">
        <title>De novo assembly and annotation of 12 fungi associated with fruit tree decline syndrome in Ontario, Canada.</title>
        <authorList>
            <person name="Sulman M."/>
            <person name="Ellouze W."/>
            <person name="Ilyukhin E."/>
        </authorList>
    </citation>
    <scope>NUCLEOTIDE SEQUENCE [LARGE SCALE GENOMIC DNA]</scope>
    <source>
        <strain evidence="4 5">M97-236</strain>
    </source>
</reference>
<keyword evidence="3" id="KW-0732">Signal</keyword>
<keyword evidence="2" id="KW-1133">Transmembrane helix</keyword>
<dbReference type="Gene3D" id="2.40.70.10">
    <property type="entry name" value="Acid Proteases"/>
    <property type="match status" value="1"/>
</dbReference>
<dbReference type="Proteomes" id="UP001521222">
    <property type="component" value="Unassembled WGS sequence"/>
</dbReference>
<gene>
    <name evidence="4" type="ORF">SLS59_005166</name>
</gene>
<feature type="signal peptide" evidence="3">
    <location>
        <begin position="1"/>
        <end position="24"/>
    </location>
</feature>
<keyword evidence="5" id="KW-1185">Reference proteome</keyword>
<sequence length="629" mass="68127">MGPSGFFLTFAFLAALRLSPTVFAAQYITVPWSTQHYGPDGPWQAVQITVGGTSPDILLINEDHKQLDLLPGGEWNSKILSSKACTSYKDGSCGKGGTWDPEAPPTVDVTEGWQDEAARVNSSGQGILLQATTVSSFSQWNTSLVIVEDITITNPDGSKRGPELGSLALGGPEQSQKFATDATRSTEPMLGFSFAGGAYNESKTSSFSYGLHIGSAFHNYPGSLTFGGYDKGRLIGPYTSFNGAPTLLDVTLGVVTGGSPWDFTNKTGLLLSNMSQPTTLEALPDPRQTYIHLPGKTCEAIAKYLPITFDTKLKYWLWDTTKPEYSTIVTSPSYLGFVFPPAPGASVNVTIKVPFSLLNLTLDKPITTKPTAYFPCQSYEPSSDDKPYILGRAFLQAAFLGRNWNRQISWLGQAPGPGVSKDGLGNVMLDIDNGDTDLKEVFTNNQLFTQGWSNYWTPLPEPSSTASATLSPTPPASSTTEKPDQGLSVAVKVGIALGASAVVLLAIGVYLLFMRHRRRQTMQNTHHAHVTTNHESPKTPELPSYSINELEPRYPEMQGGFTHWTYELPNQTPQLAMEDALIEMEDAMGNTQPAAKILDTWRSSMRAINNEALKLVVEAVEAPMGGSVD</sequence>
<feature type="chain" id="PRO_5045909907" description="Peptidase A1 domain-containing protein" evidence="3">
    <location>
        <begin position="25"/>
        <end position="629"/>
    </location>
</feature>
<feature type="transmembrane region" description="Helical" evidence="2">
    <location>
        <begin position="493"/>
        <end position="513"/>
    </location>
</feature>
<evidence type="ECO:0000313" key="5">
    <source>
        <dbReference type="Proteomes" id="UP001521222"/>
    </source>
</evidence>
<keyword evidence="2" id="KW-0472">Membrane</keyword>
<feature type="region of interest" description="Disordered" evidence="1">
    <location>
        <begin position="463"/>
        <end position="484"/>
    </location>
</feature>
<keyword evidence="2" id="KW-0812">Transmembrane</keyword>
<evidence type="ECO:0000256" key="2">
    <source>
        <dbReference type="SAM" id="Phobius"/>
    </source>
</evidence>
<organism evidence="4 5">
    <name type="scientific">Nothophoma quercina</name>
    <dbReference type="NCBI Taxonomy" id="749835"/>
    <lineage>
        <taxon>Eukaryota</taxon>
        <taxon>Fungi</taxon>
        <taxon>Dikarya</taxon>
        <taxon>Ascomycota</taxon>
        <taxon>Pezizomycotina</taxon>
        <taxon>Dothideomycetes</taxon>
        <taxon>Pleosporomycetidae</taxon>
        <taxon>Pleosporales</taxon>
        <taxon>Pleosporineae</taxon>
        <taxon>Didymellaceae</taxon>
        <taxon>Nothophoma</taxon>
    </lineage>
</organism>
<dbReference type="InterPro" id="IPR021109">
    <property type="entry name" value="Peptidase_aspartic_dom_sf"/>
</dbReference>
<comment type="caution">
    <text evidence="4">The sequence shown here is derived from an EMBL/GenBank/DDBJ whole genome shotgun (WGS) entry which is preliminary data.</text>
</comment>
<evidence type="ECO:0000256" key="1">
    <source>
        <dbReference type="SAM" id="MobiDB-lite"/>
    </source>
</evidence>
<dbReference type="EMBL" id="JAKIXB020000015">
    <property type="protein sequence ID" value="KAL1602000.1"/>
    <property type="molecule type" value="Genomic_DNA"/>
</dbReference>